<feature type="compositionally biased region" description="Basic residues" evidence="1">
    <location>
        <begin position="36"/>
        <end position="46"/>
    </location>
</feature>
<dbReference type="AlphaFoldDB" id="A0A4V6D2T0"/>
<dbReference type="Proteomes" id="UP000298652">
    <property type="component" value="Chromosome 8"/>
</dbReference>
<dbReference type="Gramene" id="TKV99835">
    <property type="protein sequence ID" value="TKV99835"/>
    <property type="gene ID" value="SEVIR_8G070025v2"/>
</dbReference>
<proteinExistence type="predicted"/>
<name>A0A4V6D2T0_SETVI</name>
<sequence>MQNADARLVFSSRLAVVYASTVYRWTFYSRRRRNRHVERPGVRQHNRPQPARRNAQDRQASLNFCRRRRGYSRARCSSTHCPYCQRRGGRDLGVSTPAGGVDSVMGTHVRPAHHAATPADGRARRSSATLSTILVYRCQTHGVMRIANMCTCLGLTRLDHLVKCIFPYGPWQSRLQNSIGFGLLSNAWGQLVAPSDGSGLSFLCRNFRPFFVH</sequence>
<evidence type="ECO:0000313" key="2">
    <source>
        <dbReference type="EMBL" id="TKV99835.1"/>
    </source>
</evidence>
<dbReference type="EMBL" id="CM016559">
    <property type="protein sequence ID" value="TKV99835.1"/>
    <property type="molecule type" value="Genomic_DNA"/>
</dbReference>
<feature type="region of interest" description="Disordered" evidence="1">
    <location>
        <begin position="36"/>
        <end position="59"/>
    </location>
</feature>
<evidence type="ECO:0000313" key="3">
    <source>
        <dbReference type="Proteomes" id="UP000298652"/>
    </source>
</evidence>
<accession>A0A4V6D2T0</accession>
<organism evidence="2 3">
    <name type="scientific">Setaria viridis</name>
    <name type="common">Green bristlegrass</name>
    <name type="synonym">Setaria italica subsp. viridis</name>
    <dbReference type="NCBI Taxonomy" id="4556"/>
    <lineage>
        <taxon>Eukaryota</taxon>
        <taxon>Viridiplantae</taxon>
        <taxon>Streptophyta</taxon>
        <taxon>Embryophyta</taxon>
        <taxon>Tracheophyta</taxon>
        <taxon>Spermatophyta</taxon>
        <taxon>Magnoliopsida</taxon>
        <taxon>Liliopsida</taxon>
        <taxon>Poales</taxon>
        <taxon>Poaceae</taxon>
        <taxon>PACMAD clade</taxon>
        <taxon>Panicoideae</taxon>
        <taxon>Panicodae</taxon>
        <taxon>Paniceae</taxon>
        <taxon>Cenchrinae</taxon>
        <taxon>Setaria</taxon>
    </lineage>
</organism>
<reference evidence="2" key="1">
    <citation type="submission" date="2019-03" db="EMBL/GenBank/DDBJ databases">
        <title>WGS assembly of Setaria viridis.</title>
        <authorList>
            <person name="Huang P."/>
            <person name="Jenkins J."/>
            <person name="Grimwood J."/>
            <person name="Barry K."/>
            <person name="Healey A."/>
            <person name="Mamidi S."/>
            <person name="Sreedasyam A."/>
            <person name="Shu S."/>
            <person name="Feldman M."/>
            <person name="Wu J."/>
            <person name="Yu Y."/>
            <person name="Chen C."/>
            <person name="Johnson J."/>
            <person name="Rokhsar D."/>
            <person name="Baxter I."/>
            <person name="Schmutz J."/>
            <person name="Brutnell T."/>
            <person name="Kellogg E."/>
        </authorList>
    </citation>
    <scope>NUCLEOTIDE SEQUENCE [LARGE SCALE GENOMIC DNA]</scope>
</reference>
<evidence type="ECO:0000256" key="1">
    <source>
        <dbReference type="SAM" id="MobiDB-lite"/>
    </source>
</evidence>
<protein>
    <submittedName>
        <fullName evidence="2">Uncharacterized protein</fullName>
    </submittedName>
</protein>
<keyword evidence="3" id="KW-1185">Reference proteome</keyword>
<gene>
    <name evidence="2" type="ORF">SEVIR_8G070025v2</name>
</gene>